<reference evidence="5" key="1">
    <citation type="journal article" date="2014" name="Int. J. Syst. Evol. Microbiol.">
        <title>Complete genome sequence of Corynebacterium casei LMG S-19264T (=DSM 44701T), isolated from a smear-ripened cheese.</title>
        <authorList>
            <consortium name="US DOE Joint Genome Institute (JGI-PGF)"/>
            <person name="Walter F."/>
            <person name="Albersmeier A."/>
            <person name="Kalinowski J."/>
            <person name="Ruckert C."/>
        </authorList>
    </citation>
    <scope>NUCLEOTIDE SEQUENCE</scope>
    <source>
        <strain evidence="5">CGMCC 1.12698</strain>
    </source>
</reference>
<evidence type="ECO:0000313" key="5">
    <source>
        <dbReference type="EMBL" id="GGE80980.1"/>
    </source>
</evidence>
<dbReference type="InterPro" id="IPR011663">
    <property type="entry name" value="UTRA"/>
</dbReference>
<dbReference type="EMBL" id="BMFK01000004">
    <property type="protein sequence ID" value="GGE80980.1"/>
    <property type="molecule type" value="Genomic_DNA"/>
</dbReference>
<keyword evidence="2" id="KW-0238">DNA-binding</keyword>
<dbReference type="InterPro" id="IPR050679">
    <property type="entry name" value="Bact_HTH_transcr_reg"/>
</dbReference>
<dbReference type="PANTHER" id="PTHR44846">
    <property type="entry name" value="MANNOSYL-D-GLYCERATE TRANSPORT/METABOLISM SYSTEM REPRESSOR MNGR-RELATED"/>
    <property type="match status" value="1"/>
</dbReference>
<keyword evidence="6" id="KW-1185">Reference proteome</keyword>
<dbReference type="Proteomes" id="UP000605259">
    <property type="component" value="Unassembled WGS sequence"/>
</dbReference>
<dbReference type="GO" id="GO:0003700">
    <property type="term" value="F:DNA-binding transcription factor activity"/>
    <property type="evidence" value="ECO:0007669"/>
    <property type="project" value="InterPro"/>
</dbReference>
<sequence>MKLLRKKGPIYLQIKDILKERILYGEYPIHTNIPSELQLEEEFSVSKITIRNAVEELVKEGYLRKQSGKGTEVINNNVITKLSKGQNFTELLMEQGFTIKKTKAHLEKLKNEEETVLYEKFGATCYRVSRLLLLDGKPYIYFAHYLPSWLDLPKEEETYTASLYHLLMNEGVTFNRFVDEFDVVSPDEIVREHLQMEKQPLLKRIRSVYDEEDRLVEYSEGFYNTEIHRYVVKFDV</sequence>
<organism evidence="5 6">
    <name type="scientific">Priestia taiwanensis</name>
    <dbReference type="NCBI Taxonomy" id="1347902"/>
    <lineage>
        <taxon>Bacteria</taxon>
        <taxon>Bacillati</taxon>
        <taxon>Bacillota</taxon>
        <taxon>Bacilli</taxon>
        <taxon>Bacillales</taxon>
        <taxon>Bacillaceae</taxon>
        <taxon>Priestia</taxon>
    </lineage>
</organism>
<dbReference type="InterPro" id="IPR000524">
    <property type="entry name" value="Tscrpt_reg_HTH_GntR"/>
</dbReference>
<dbReference type="SUPFAM" id="SSF64288">
    <property type="entry name" value="Chorismate lyase-like"/>
    <property type="match status" value="1"/>
</dbReference>
<dbReference type="InterPro" id="IPR036390">
    <property type="entry name" value="WH_DNA-bd_sf"/>
</dbReference>
<reference evidence="5" key="2">
    <citation type="submission" date="2020-09" db="EMBL/GenBank/DDBJ databases">
        <authorList>
            <person name="Sun Q."/>
            <person name="Zhou Y."/>
        </authorList>
    </citation>
    <scope>NUCLEOTIDE SEQUENCE</scope>
    <source>
        <strain evidence="5">CGMCC 1.12698</strain>
    </source>
</reference>
<dbReference type="InterPro" id="IPR036388">
    <property type="entry name" value="WH-like_DNA-bd_sf"/>
</dbReference>
<evidence type="ECO:0000256" key="1">
    <source>
        <dbReference type="ARBA" id="ARBA00023015"/>
    </source>
</evidence>
<dbReference type="Gene3D" id="3.40.1410.10">
    <property type="entry name" value="Chorismate lyase-like"/>
    <property type="match status" value="1"/>
</dbReference>
<keyword evidence="3" id="KW-0804">Transcription</keyword>
<proteinExistence type="predicted"/>
<dbReference type="Gene3D" id="1.10.10.10">
    <property type="entry name" value="Winged helix-like DNA-binding domain superfamily/Winged helix DNA-binding domain"/>
    <property type="match status" value="1"/>
</dbReference>
<dbReference type="SUPFAM" id="SSF46785">
    <property type="entry name" value="Winged helix' DNA-binding domain"/>
    <property type="match status" value="1"/>
</dbReference>
<dbReference type="InterPro" id="IPR028978">
    <property type="entry name" value="Chorismate_lyase_/UTRA_dom_sf"/>
</dbReference>
<name>A0A917AYG0_9BACI</name>
<dbReference type="PROSITE" id="PS50949">
    <property type="entry name" value="HTH_GNTR"/>
    <property type="match status" value="1"/>
</dbReference>
<evidence type="ECO:0000313" key="6">
    <source>
        <dbReference type="Proteomes" id="UP000605259"/>
    </source>
</evidence>
<accession>A0A917AYG0</accession>
<dbReference type="SMART" id="SM00345">
    <property type="entry name" value="HTH_GNTR"/>
    <property type="match status" value="1"/>
</dbReference>
<dbReference type="RefSeq" id="WP_188389606.1">
    <property type="nucleotide sequence ID" value="NZ_BMFK01000004.1"/>
</dbReference>
<dbReference type="FunFam" id="1.10.10.10:FF:000079">
    <property type="entry name" value="GntR family transcriptional regulator"/>
    <property type="match status" value="1"/>
</dbReference>
<comment type="caution">
    <text evidence="5">The sequence shown here is derived from an EMBL/GenBank/DDBJ whole genome shotgun (WGS) entry which is preliminary data.</text>
</comment>
<dbReference type="CDD" id="cd07377">
    <property type="entry name" value="WHTH_GntR"/>
    <property type="match status" value="1"/>
</dbReference>
<dbReference type="Pfam" id="PF07702">
    <property type="entry name" value="UTRA"/>
    <property type="match status" value="1"/>
</dbReference>
<gene>
    <name evidence="5" type="ORF">GCM10007140_33150</name>
</gene>
<dbReference type="PANTHER" id="PTHR44846:SF1">
    <property type="entry name" value="MANNOSYL-D-GLYCERATE TRANSPORT_METABOLISM SYSTEM REPRESSOR MNGR-RELATED"/>
    <property type="match status" value="1"/>
</dbReference>
<evidence type="ECO:0000256" key="3">
    <source>
        <dbReference type="ARBA" id="ARBA00023163"/>
    </source>
</evidence>
<dbReference type="GO" id="GO:0003677">
    <property type="term" value="F:DNA binding"/>
    <property type="evidence" value="ECO:0007669"/>
    <property type="project" value="UniProtKB-KW"/>
</dbReference>
<dbReference type="Pfam" id="PF00392">
    <property type="entry name" value="GntR"/>
    <property type="match status" value="1"/>
</dbReference>
<evidence type="ECO:0000256" key="2">
    <source>
        <dbReference type="ARBA" id="ARBA00023125"/>
    </source>
</evidence>
<dbReference type="AlphaFoldDB" id="A0A917AYG0"/>
<feature type="domain" description="HTH gntR-type" evidence="4">
    <location>
        <begin position="8"/>
        <end position="76"/>
    </location>
</feature>
<dbReference type="GO" id="GO:0045892">
    <property type="term" value="P:negative regulation of DNA-templated transcription"/>
    <property type="evidence" value="ECO:0007669"/>
    <property type="project" value="TreeGrafter"/>
</dbReference>
<keyword evidence="1" id="KW-0805">Transcription regulation</keyword>
<dbReference type="PRINTS" id="PR00035">
    <property type="entry name" value="HTHGNTR"/>
</dbReference>
<protein>
    <submittedName>
        <fullName evidence="5">GntR family transcriptional regulator</fullName>
    </submittedName>
</protein>
<evidence type="ECO:0000259" key="4">
    <source>
        <dbReference type="PROSITE" id="PS50949"/>
    </source>
</evidence>
<dbReference type="SMART" id="SM00866">
    <property type="entry name" value="UTRA"/>
    <property type="match status" value="1"/>
</dbReference>